<evidence type="ECO:0000256" key="4">
    <source>
        <dbReference type="PROSITE-ProRule" id="PRU00473"/>
    </source>
</evidence>
<dbReference type="CDD" id="cd07185">
    <property type="entry name" value="OmpA_C-like"/>
    <property type="match status" value="1"/>
</dbReference>
<dbReference type="eggNOG" id="COG2885">
    <property type="taxonomic scope" value="Bacteria"/>
</dbReference>
<keyword evidence="3" id="KW-0998">Cell outer membrane</keyword>
<dbReference type="Gene3D" id="3.30.1330.60">
    <property type="entry name" value="OmpA-like domain"/>
    <property type="match status" value="1"/>
</dbReference>
<gene>
    <name evidence="7" type="ordered locus">SGRA_4121</name>
</gene>
<name>H6L7G4_SAPGL</name>
<dbReference type="InterPro" id="IPR006665">
    <property type="entry name" value="OmpA-like"/>
</dbReference>
<keyword evidence="5" id="KW-0732">Signal</keyword>
<dbReference type="OrthoDB" id="1488726at2"/>
<feature type="signal peptide" evidence="5">
    <location>
        <begin position="1"/>
        <end position="18"/>
    </location>
</feature>
<feature type="chain" id="PRO_5003604922" evidence="5">
    <location>
        <begin position="19"/>
        <end position="731"/>
    </location>
</feature>
<reference evidence="7 8" key="1">
    <citation type="journal article" date="2012" name="Stand. Genomic Sci.">
        <title>Complete genome sequencing and analysis of Saprospira grandis str. Lewin, a predatory marine bacterium.</title>
        <authorList>
            <person name="Saw J.H."/>
            <person name="Yuryev A."/>
            <person name="Kanbe M."/>
            <person name="Hou S."/>
            <person name="Young A.G."/>
            <person name="Aizawa S."/>
            <person name="Alam M."/>
        </authorList>
    </citation>
    <scope>NUCLEOTIDE SEQUENCE [LARGE SCALE GENOMIC DNA]</scope>
    <source>
        <strain evidence="7 8">Lewin</strain>
    </source>
</reference>
<dbReference type="Pfam" id="PF00691">
    <property type="entry name" value="OmpA"/>
    <property type="match status" value="1"/>
</dbReference>
<organism evidence="7 8">
    <name type="scientific">Saprospira grandis (strain Lewin)</name>
    <dbReference type="NCBI Taxonomy" id="984262"/>
    <lineage>
        <taxon>Bacteria</taxon>
        <taxon>Pseudomonadati</taxon>
        <taxon>Bacteroidota</taxon>
        <taxon>Saprospiria</taxon>
        <taxon>Saprospirales</taxon>
        <taxon>Saprospiraceae</taxon>
        <taxon>Saprospira</taxon>
    </lineage>
</organism>
<dbReference type="PRINTS" id="PR01021">
    <property type="entry name" value="OMPADOMAIN"/>
</dbReference>
<evidence type="ECO:0000259" key="6">
    <source>
        <dbReference type="PROSITE" id="PS51123"/>
    </source>
</evidence>
<protein>
    <submittedName>
        <fullName evidence="7">OmpA family protein</fullName>
    </submittedName>
</protein>
<dbReference type="InterPro" id="IPR006664">
    <property type="entry name" value="OMP_bac"/>
</dbReference>
<dbReference type="AlphaFoldDB" id="H6L7G4"/>
<dbReference type="EMBL" id="CP002831">
    <property type="protein sequence ID" value="AFC26836.1"/>
    <property type="molecule type" value="Genomic_DNA"/>
</dbReference>
<evidence type="ECO:0000313" key="7">
    <source>
        <dbReference type="EMBL" id="AFC26836.1"/>
    </source>
</evidence>
<evidence type="ECO:0000256" key="5">
    <source>
        <dbReference type="SAM" id="SignalP"/>
    </source>
</evidence>
<sequence length="731" mass="84136">MRNILFVLLVSLSFSAFAQNFEQSVYFESGQAQLTKKAKAKLEQLLAESQEYPDLVLDLKGFCDEAGSLSYNEDLARRRAQAVAQYLEANGLETASFSLTAKGELSEGDWAENRRVEVRLQVFQPKNWKEFYSFMDQRIKQEFWINPNRDTLIFGANGSQLFIPAGSFVRANGQALSDDKVKIELREALSLNDMWMQNLQTVAPGHELIETGGMVNIQAQDLNDEKLQLAPKASLNLRLPSDEPLNEGMQVFYADRDISQTTEDIVWEASGTKVKSFNFEKDPPTFKFNLLDLDSIRIIAAPPMPKIEHLLAMPQKPGALAPLEYMELPVVDEKAIRSENPKKRFESGKKYEARIAQLLKKAEERRQRFEKINEGRAKSYAAAQKRHKQALAQYEINLAAYWAQQDSLDLLVDLAKNNEADINQWMLDFKWSAAFSESLVGLIGNTKQLQRYQAYLKEECQQLGFEEEMQTLLEIEEAAKQPAIFLQLATSLKKCIRTNYTFNRNHKLNELRDKLMRDLRAIQTREEKDVQRRLALSTSETLNGVYRHAHLLNKMIANYNEVLSLTGFNKQAEELQQFVDQLDKIYQKVIAAKIERGQISPDFQRRYVVNSMQINRLGWINCDRFLDLKEEEKMLAQIKVEKAPKLKAAERLSTTFSKTRGVMQMYYNKETKSYQTPGEVDRSQKMKITALRFKENGGLELAQLSTFPDDLAQKKLNYRPISFSELRQLKP</sequence>
<dbReference type="InterPro" id="IPR036737">
    <property type="entry name" value="OmpA-like_sf"/>
</dbReference>
<evidence type="ECO:0000256" key="2">
    <source>
        <dbReference type="ARBA" id="ARBA00023136"/>
    </source>
</evidence>
<dbReference type="HOGENOM" id="CLU_366763_0_0_10"/>
<dbReference type="KEGG" id="sgn:SGRA_4121"/>
<dbReference type="GO" id="GO:0009279">
    <property type="term" value="C:cell outer membrane"/>
    <property type="evidence" value="ECO:0007669"/>
    <property type="project" value="UniProtKB-SubCell"/>
</dbReference>
<evidence type="ECO:0000256" key="3">
    <source>
        <dbReference type="ARBA" id="ARBA00023237"/>
    </source>
</evidence>
<keyword evidence="2 4" id="KW-0472">Membrane</keyword>
<keyword evidence="8" id="KW-1185">Reference proteome</keyword>
<feature type="domain" description="OmpA-like" evidence="6">
    <location>
        <begin position="14"/>
        <end position="124"/>
    </location>
</feature>
<evidence type="ECO:0000256" key="1">
    <source>
        <dbReference type="ARBA" id="ARBA00004442"/>
    </source>
</evidence>
<dbReference type="InterPro" id="IPR050330">
    <property type="entry name" value="Bact_OuterMem_StrucFunc"/>
</dbReference>
<proteinExistence type="predicted"/>
<evidence type="ECO:0000313" key="8">
    <source>
        <dbReference type="Proteomes" id="UP000007519"/>
    </source>
</evidence>
<dbReference type="Proteomes" id="UP000007519">
    <property type="component" value="Chromosome"/>
</dbReference>
<dbReference type="STRING" id="984262.SGRA_4121"/>
<dbReference type="RefSeq" id="WP_015694414.1">
    <property type="nucleotide sequence ID" value="NC_016940.1"/>
</dbReference>
<dbReference type="PANTHER" id="PTHR30329:SF21">
    <property type="entry name" value="LIPOPROTEIN YIAD-RELATED"/>
    <property type="match status" value="1"/>
</dbReference>
<dbReference type="PROSITE" id="PS51123">
    <property type="entry name" value="OMPA_2"/>
    <property type="match status" value="1"/>
</dbReference>
<dbReference type="SUPFAM" id="SSF103088">
    <property type="entry name" value="OmpA-like"/>
    <property type="match status" value="1"/>
</dbReference>
<dbReference type="PANTHER" id="PTHR30329">
    <property type="entry name" value="STATOR ELEMENT OF FLAGELLAR MOTOR COMPLEX"/>
    <property type="match status" value="1"/>
</dbReference>
<accession>H6L7G4</accession>
<comment type="subcellular location">
    <subcellularLocation>
        <location evidence="1">Cell outer membrane</location>
    </subcellularLocation>
</comment>